<evidence type="ECO:0000256" key="1">
    <source>
        <dbReference type="SAM" id="SignalP"/>
    </source>
</evidence>
<name>A0A162CB96_9CRUS</name>
<protein>
    <submittedName>
        <fullName evidence="2">Uncharacterized protein</fullName>
    </submittedName>
</protein>
<accession>A0A162CB96</accession>
<dbReference type="Proteomes" id="UP000076858">
    <property type="component" value="Unassembled WGS sequence"/>
</dbReference>
<gene>
    <name evidence="2" type="ORF">APZ42_021088</name>
</gene>
<evidence type="ECO:0000313" key="2">
    <source>
        <dbReference type="EMBL" id="KZS13712.1"/>
    </source>
</evidence>
<keyword evidence="1" id="KW-0732">Signal</keyword>
<dbReference type="OrthoDB" id="6362580at2759"/>
<evidence type="ECO:0000313" key="3">
    <source>
        <dbReference type="Proteomes" id="UP000076858"/>
    </source>
</evidence>
<reference evidence="2 3" key="1">
    <citation type="submission" date="2016-03" db="EMBL/GenBank/DDBJ databases">
        <title>EvidentialGene: Evidence-directed Construction of Genes on Genomes.</title>
        <authorList>
            <person name="Gilbert D.G."/>
            <person name="Choi J.-H."/>
            <person name="Mockaitis K."/>
            <person name="Colbourne J."/>
            <person name="Pfrender M."/>
        </authorList>
    </citation>
    <scope>NUCLEOTIDE SEQUENCE [LARGE SCALE GENOMIC DNA]</scope>
    <source>
        <strain evidence="2 3">Xinb3</strain>
        <tissue evidence="2">Complete organism</tissue>
    </source>
</reference>
<keyword evidence="3" id="KW-1185">Reference proteome</keyword>
<proteinExistence type="predicted"/>
<sequence>MATQNSLFVPMLVLAVCLASAIASTPTRDAKELLIFPHSYSPFYRVPSMQSRYGVTQRQTNSPINPMIGQQGLGPFFGYFPNLLTQPCPACPDCEICPVCEVCPVVPETPPPGEITNCGENYNAAMSASPNGTIKLDLAAIGSTKICQIGLTAYYPNTKVQVNCATLGKDTTMGAGPLLSPVTVGSANTDYLSKDNFVIVSFHNGLNAASNVIADCTWTNIPA</sequence>
<comment type="caution">
    <text evidence="2">The sequence shown here is derived from an EMBL/GenBank/DDBJ whole genome shotgun (WGS) entry which is preliminary data.</text>
</comment>
<organism evidence="2 3">
    <name type="scientific">Daphnia magna</name>
    <dbReference type="NCBI Taxonomy" id="35525"/>
    <lineage>
        <taxon>Eukaryota</taxon>
        <taxon>Metazoa</taxon>
        <taxon>Ecdysozoa</taxon>
        <taxon>Arthropoda</taxon>
        <taxon>Crustacea</taxon>
        <taxon>Branchiopoda</taxon>
        <taxon>Diplostraca</taxon>
        <taxon>Cladocera</taxon>
        <taxon>Anomopoda</taxon>
        <taxon>Daphniidae</taxon>
        <taxon>Daphnia</taxon>
    </lineage>
</organism>
<feature type="chain" id="PRO_5007833374" evidence="1">
    <location>
        <begin position="24"/>
        <end position="223"/>
    </location>
</feature>
<dbReference type="EMBL" id="LRGB01001036">
    <property type="protein sequence ID" value="KZS13712.1"/>
    <property type="molecule type" value="Genomic_DNA"/>
</dbReference>
<feature type="signal peptide" evidence="1">
    <location>
        <begin position="1"/>
        <end position="23"/>
    </location>
</feature>
<dbReference type="AlphaFoldDB" id="A0A162CB96"/>